<sequence length="178" mass="20885">KPHILEIAVGCVANSGWWKGLHDEKVTDLSNNEYSNHHVLPTTMSTIRNDDDIRRQERTRECKMITMCINEHEKLQLSNLVEAGELMYIDQKLDHVLDNIIQDYCFKHSFASFINACLIPIMYLLKRHQNLDNFTESLFFKYSQVESSLSAHKLTLRRILHILLLNSDLSYHERLCHC</sequence>
<evidence type="ECO:0000313" key="2">
    <source>
        <dbReference type="EMBL" id="CAF4432566.1"/>
    </source>
</evidence>
<evidence type="ECO:0000313" key="1">
    <source>
        <dbReference type="EMBL" id="CAF1616091.1"/>
    </source>
</evidence>
<name>A0A8S2W565_9BILA</name>
<dbReference type="AlphaFoldDB" id="A0A8S2W565"/>
<gene>
    <name evidence="1" type="ORF">OVA965_LOCUS42919</name>
    <name evidence="2" type="ORF">TMI583_LOCUS44975</name>
</gene>
<proteinExistence type="predicted"/>
<organism evidence="2 3">
    <name type="scientific">Didymodactylos carnosus</name>
    <dbReference type="NCBI Taxonomy" id="1234261"/>
    <lineage>
        <taxon>Eukaryota</taxon>
        <taxon>Metazoa</taxon>
        <taxon>Spiralia</taxon>
        <taxon>Gnathifera</taxon>
        <taxon>Rotifera</taxon>
        <taxon>Eurotatoria</taxon>
        <taxon>Bdelloidea</taxon>
        <taxon>Philodinida</taxon>
        <taxon>Philodinidae</taxon>
        <taxon>Didymodactylos</taxon>
    </lineage>
</organism>
<dbReference type="Proteomes" id="UP000677228">
    <property type="component" value="Unassembled WGS sequence"/>
</dbReference>
<protein>
    <submittedName>
        <fullName evidence="2">Uncharacterized protein</fullName>
    </submittedName>
</protein>
<feature type="non-terminal residue" evidence="2">
    <location>
        <position position="1"/>
    </location>
</feature>
<accession>A0A8S2W565</accession>
<evidence type="ECO:0000313" key="3">
    <source>
        <dbReference type="Proteomes" id="UP000682733"/>
    </source>
</evidence>
<dbReference type="Proteomes" id="UP000682733">
    <property type="component" value="Unassembled WGS sequence"/>
</dbReference>
<dbReference type="EMBL" id="CAJOBA010079087">
    <property type="protein sequence ID" value="CAF4432566.1"/>
    <property type="molecule type" value="Genomic_DNA"/>
</dbReference>
<reference evidence="2" key="1">
    <citation type="submission" date="2021-02" db="EMBL/GenBank/DDBJ databases">
        <authorList>
            <person name="Nowell W R."/>
        </authorList>
    </citation>
    <scope>NUCLEOTIDE SEQUENCE</scope>
</reference>
<dbReference type="EMBL" id="CAJNOK010054540">
    <property type="protein sequence ID" value="CAF1616091.1"/>
    <property type="molecule type" value="Genomic_DNA"/>
</dbReference>
<comment type="caution">
    <text evidence="2">The sequence shown here is derived from an EMBL/GenBank/DDBJ whole genome shotgun (WGS) entry which is preliminary data.</text>
</comment>